<evidence type="ECO:0000256" key="11">
    <source>
        <dbReference type="ARBA" id="ARBA00032305"/>
    </source>
</evidence>
<organism evidence="14 15">
    <name type="scientific">Thermocatellispora tengchongensis</name>
    <dbReference type="NCBI Taxonomy" id="1073253"/>
    <lineage>
        <taxon>Bacteria</taxon>
        <taxon>Bacillati</taxon>
        <taxon>Actinomycetota</taxon>
        <taxon>Actinomycetes</taxon>
        <taxon>Streptosporangiales</taxon>
        <taxon>Streptosporangiaceae</taxon>
        <taxon>Thermocatellispora</taxon>
    </lineage>
</organism>
<proteinExistence type="inferred from homology"/>
<evidence type="ECO:0000256" key="4">
    <source>
        <dbReference type="ARBA" id="ARBA00011233"/>
    </source>
</evidence>
<evidence type="ECO:0000256" key="3">
    <source>
        <dbReference type="ARBA" id="ARBA00008621"/>
    </source>
</evidence>
<comment type="caution">
    <text evidence="14">The sequence shown here is derived from an EMBL/GenBank/DDBJ whole genome shotgun (WGS) entry which is preliminary data.</text>
</comment>
<feature type="binding site" evidence="13">
    <location>
        <position position="137"/>
    </location>
    <ligand>
        <name>substrate</name>
    </ligand>
</feature>
<comment type="function">
    <text evidence="8">Catalyzes the aldol cleavage of 4-hydroxy-4-methyl-2-oxoglutarate (HMG) into 2 molecules of pyruvate. Also contains a secondary oxaloacetate (OAA) decarboxylase activity due to the common pyruvate enolate transition state formed following C-C bond cleavage in the retro-aldol and decarboxylation reactions.</text>
</comment>
<evidence type="ECO:0000256" key="2">
    <source>
        <dbReference type="ARBA" id="ARBA00001968"/>
    </source>
</evidence>
<dbReference type="Pfam" id="PF03737">
    <property type="entry name" value="RraA-like"/>
    <property type="match status" value="1"/>
</dbReference>
<evidence type="ECO:0000256" key="13">
    <source>
        <dbReference type="PIRSR" id="PIRSR605493-1"/>
    </source>
</evidence>
<keyword evidence="13" id="KW-0460">Magnesium</keyword>
<dbReference type="SUPFAM" id="SSF89562">
    <property type="entry name" value="RraA-like"/>
    <property type="match status" value="1"/>
</dbReference>
<dbReference type="AlphaFoldDB" id="A0A840P5F4"/>
<dbReference type="GO" id="GO:0046872">
    <property type="term" value="F:metal ion binding"/>
    <property type="evidence" value="ECO:0007669"/>
    <property type="project" value="UniProtKB-KW"/>
</dbReference>
<dbReference type="Gene3D" id="3.50.30.40">
    <property type="entry name" value="Ribonuclease E inhibitor RraA/RraA-like"/>
    <property type="match status" value="1"/>
</dbReference>
<dbReference type="PANTHER" id="PTHR33254:SF4">
    <property type="entry name" value="4-HYDROXY-4-METHYL-2-OXOGLUTARATE ALDOLASE 3-RELATED"/>
    <property type="match status" value="1"/>
</dbReference>
<dbReference type="InterPro" id="IPR036704">
    <property type="entry name" value="RraA/RraA-like_sf"/>
</dbReference>
<gene>
    <name evidence="14" type="ORF">HNP84_003502</name>
</gene>
<comment type="similarity">
    <text evidence="3">Belongs to the class II aldolase/RraA-like family.</text>
</comment>
<dbReference type="CDD" id="cd16841">
    <property type="entry name" value="RraA_family"/>
    <property type="match status" value="1"/>
</dbReference>
<dbReference type="PANTHER" id="PTHR33254">
    <property type="entry name" value="4-HYDROXY-4-METHYL-2-OXOGLUTARATE ALDOLASE 3-RELATED"/>
    <property type="match status" value="1"/>
</dbReference>
<dbReference type="RefSeq" id="WP_221336333.1">
    <property type="nucleotide sequence ID" value="NZ_BAABIX010000001.1"/>
</dbReference>
<dbReference type="EMBL" id="JACHGN010000006">
    <property type="protein sequence ID" value="MBB5133776.1"/>
    <property type="molecule type" value="Genomic_DNA"/>
</dbReference>
<accession>A0A840P5F4</accession>
<dbReference type="GO" id="GO:0047443">
    <property type="term" value="F:4-hydroxy-4-methyl-2-oxoglutarate aldolase activity"/>
    <property type="evidence" value="ECO:0007669"/>
    <property type="project" value="UniProtKB-EC"/>
</dbReference>
<feature type="binding site" evidence="13">
    <location>
        <position position="138"/>
    </location>
    <ligand>
        <name>Mg(2+)</name>
        <dbReference type="ChEBI" id="CHEBI:18420"/>
    </ligand>
</feature>
<comment type="catalytic activity">
    <reaction evidence="12">
        <text>oxaloacetate + H(+) = pyruvate + CO2</text>
        <dbReference type="Rhea" id="RHEA:15641"/>
        <dbReference type="ChEBI" id="CHEBI:15361"/>
        <dbReference type="ChEBI" id="CHEBI:15378"/>
        <dbReference type="ChEBI" id="CHEBI:16452"/>
        <dbReference type="ChEBI" id="CHEBI:16526"/>
        <dbReference type="EC" id="4.1.1.112"/>
    </reaction>
</comment>
<protein>
    <recommendedName>
        <fullName evidence="7">Putative 4-hydroxy-4-methyl-2-oxoglutarate aldolase</fullName>
        <ecNumber evidence="6">4.1.1.112</ecNumber>
        <ecNumber evidence="5">4.1.3.17</ecNumber>
    </recommendedName>
    <alternativeName>
        <fullName evidence="11">Oxaloacetate decarboxylase</fullName>
    </alternativeName>
    <alternativeName>
        <fullName evidence="9">Regulator of ribonuclease activity homolog</fullName>
    </alternativeName>
    <alternativeName>
        <fullName evidence="10">RraA-like protein</fullName>
    </alternativeName>
</protein>
<reference evidence="14 15" key="1">
    <citation type="submission" date="2020-08" db="EMBL/GenBank/DDBJ databases">
        <title>Genomic Encyclopedia of Type Strains, Phase IV (KMG-IV): sequencing the most valuable type-strain genomes for metagenomic binning, comparative biology and taxonomic classification.</title>
        <authorList>
            <person name="Goeker M."/>
        </authorList>
    </citation>
    <scope>NUCLEOTIDE SEQUENCE [LARGE SCALE GENOMIC DNA]</scope>
    <source>
        <strain evidence="14 15">DSM 45615</strain>
    </source>
</reference>
<comment type="catalytic activity">
    <reaction evidence="1">
        <text>4-hydroxy-4-methyl-2-oxoglutarate = 2 pyruvate</text>
        <dbReference type="Rhea" id="RHEA:22748"/>
        <dbReference type="ChEBI" id="CHEBI:15361"/>
        <dbReference type="ChEBI" id="CHEBI:58276"/>
        <dbReference type="EC" id="4.1.3.17"/>
    </reaction>
</comment>
<evidence type="ECO:0000256" key="10">
    <source>
        <dbReference type="ARBA" id="ARBA00030169"/>
    </source>
</evidence>
<name>A0A840P5F4_9ACTN</name>
<evidence type="ECO:0000256" key="5">
    <source>
        <dbReference type="ARBA" id="ARBA00012213"/>
    </source>
</evidence>
<dbReference type="Proteomes" id="UP000578449">
    <property type="component" value="Unassembled WGS sequence"/>
</dbReference>
<comment type="subunit">
    <text evidence="4">Homotrimer.</text>
</comment>
<feature type="binding site" evidence="13">
    <location>
        <begin position="115"/>
        <end position="118"/>
    </location>
    <ligand>
        <name>substrate</name>
    </ligand>
</feature>
<evidence type="ECO:0000313" key="14">
    <source>
        <dbReference type="EMBL" id="MBB5133776.1"/>
    </source>
</evidence>
<keyword evidence="15" id="KW-1185">Reference proteome</keyword>
<evidence type="ECO:0000256" key="6">
    <source>
        <dbReference type="ARBA" id="ARBA00012947"/>
    </source>
</evidence>
<comment type="cofactor">
    <cofactor evidence="13">
        <name>Mg(2+)</name>
        <dbReference type="ChEBI" id="CHEBI:18420"/>
    </cofactor>
</comment>
<evidence type="ECO:0000256" key="8">
    <source>
        <dbReference type="ARBA" id="ARBA00025046"/>
    </source>
</evidence>
<dbReference type="EC" id="4.1.1.112" evidence="6"/>
<dbReference type="EC" id="4.1.3.17" evidence="5"/>
<comment type="cofactor">
    <cofactor evidence="2">
        <name>a divalent metal cation</name>
        <dbReference type="ChEBI" id="CHEBI:60240"/>
    </cofactor>
</comment>
<sequence>MTVNTGQPAPAGIDGDSSNAGIAETELCDRYEQLFTAAVNDVLREKGLLCQALPPAILPLRHGTKVAGLAFTVKGAKSPVLDDEMRQRAEMLDAIPPNAVCVWDTGGDDTSAQWGEVMTMASRQHGCRGAVIDGGVRDTDRVLDMGFPIFCRYRTSNGMLGRFRVTDWQIPIRIAGVTIHPGDLIFGDVDGVIVVPRRLAVDVLLTAERVRAKEEEIKQLILDGLSPSEVVARGGYF</sequence>
<evidence type="ECO:0000256" key="1">
    <source>
        <dbReference type="ARBA" id="ARBA00001342"/>
    </source>
</evidence>
<evidence type="ECO:0000256" key="9">
    <source>
        <dbReference type="ARBA" id="ARBA00029596"/>
    </source>
</evidence>
<dbReference type="GO" id="GO:0008948">
    <property type="term" value="F:oxaloacetate decarboxylase activity"/>
    <property type="evidence" value="ECO:0007669"/>
    <property type="project" value="UniProtKB-EC"/>
</dbReference>
<dbReference type="InterPro" id="IPR005493">
    <property type="entry name" value="RraA/RraA-like"/>
</dbReference>
<keyword evidence="13" id="KW-0479">Metal-binding</keyword>
<evidence type="ECO:0000313" key="15">
    <source>
        <dbReference type="Proteomes" id="UP000578449"/>
    </source>
</evidence>
<evidence type="ECO:0000256" key="7">
    <source>
        <dbReference type="ARBA" id="ARBA00016549"/>
    </source>
</evidence>
<evidence type="ECO:0000256" key="12">
    <source>
        <dbReference type="ARBA" id="ARBA00047973"/>
    </source>
</evidence>